<name>A0A9K3LCA4_9STRA</name>
<comment type="caution">
    <text evidence="1">The sequence shown here is derived from an EMBL/GenBank/DDBJ whole genome shotgun (WGS) entry which is preliminary data.</text>
</comment>
<keyword evidence="2" id="KW-1185">Reference proteome</keyword>
<proteinExistence type="predicted"/>
<dbReference type="Proteomes" id="UP000693970">
    <property type="component" value="Unassembled WGS sequence"/>
</dbReference>
<reference evidence="1" key="2">
    <citation type="submission" date="2021-04" db="EMBL/GenBank/DDBJ databases">
        <authorList>
            <person name="Podell S."/>
        </authorList>
    </citation>
    <scope>NUCLEOTIDE SEQUENCE</scope>
    <source>
        <strain evidence="1">Hildebrandi</strain>
    </source>
</reference>
<gene>
    <name evidence="1" type="ORF">IV203_034878</name>
</gene>
<organism evidence="1 2">
    <name type="scientific">Nitzschia inconspicua</name>
    <dbReference type="NCBI Taxonomy" id="303405"/>
    <lineage>
        <taxon>Eukaryota</taxon>
        <taxon>Sar</taxon>
        <taxon>Stramenopiles</taxon>
        <taxon>Ochrophyta</taxon>
        <taxon>Bacillariophyta</taxon>
        <taxon>Bacillariophyceae</taxon>
        <taxon>Bacillariophycidae</taxon>
        <taxon>Bacillariales</taxon>
        <taxon>Bacillariaceae</taxon>
        <taxon>Nitzschia</taxon>
    </lineage>
</organism>
<protein>
    <submittedName>
        <fullName evidence="1">Uncharacterized protein</fullName>
    </submittedName>
</protein>
<dbReference type="EMBL" id="JAGRRH010000013">
    <property type="protein sequence ID" value="KAG7359780.1"/>
    <property type="molecule type" value="Genomic_DNA"/>
</dbReference>
<evidence type="ECO:0000313" key="2">
    <source>
        <dbReference type="Proteomes" id="UP000693970"/>
    </source>
</evidence>
<reference evidence="1" key="1">
    <citation type="journal article" date="2021" name="Sci. Rep.">
        <title>Diploid genomic architecture of Nitzschia inconspicua, an elite biomass production diatom.</title>
        <authorList>
            <person name="Oliver A."/>
            <person name="Podell S."/>
            <person name="Pinowska A."/>
            <person name="Traller J.C."/>
            <person name="Smith S.R."/>
            <person name="McClure R."/>
            <person name="Beliaev A."/>
            <person name="Bohutskyi P."/>
            <person name="Hill E.A."/>
            <person name="Rabines A."/>
            <person name="Zheng H."/>
            <person name="Allen L.Z."/>
            <person name="Kuo A."/>
            <person name="Grigoriev I.V."/>
            <person name="Allen A.E."/>
            <person name="Hazlebeck D."/>
            <person name="Allen E.E."/>
        </authorList>
    </citation>
    <scope>NUCLEOTIDE SEQUENCE</scope>
    <source>
        <strain evidence="1">Hildebrandi</strain>
    </source>
</reference>
<evidence type="ECO:0000313" key="1">
    <source>
        <dbReference type="EMBL" id="KAG7359780.1"/>
    </source>
</evidence>
<accession>A0A9K3LCA4</accession>
<sequence>MKRILIPEDDAAAINGSAARQPMNSLLQLVSAVPTSSEKMFAPQNFIPLHARRNLRRMSSPDRVCDWASVLISGSNTLCLLVSLSTDYPTYFPSPALRETWTAAVTTKPTDA</sequence>
<dbReference type="AlphaFoldDB" id="A0A9K3LCA4"/>